<evidence type="ECO:0000256" key="10">
    <source>
        <dbReference type="SAM" id="MobiDB-lite"/>
    </source>
</evidence>
<evidence type="ECO:0000256" key="5">
    <source>
        <dbReference type="ARBA" id="ARBA00022737"/>
    </source>
</evidence>
<dbReference type="Gene3D" id="3.40.50.300">
    <property type="entry name" value="P-loop containing nucleotide triphosphate hydrolases"/>
    <property type="match status" value="2"/>
</dbReference>
<evidence type="ECO:0000256" key="1">
    <source>
        <dbReference type="ARBA" id="ARBA00004141"/>
    </source>
</evidence>
<name>A0A665XCK1_ECHNA</name>
<feature type="transmembrane region" description="Helical" evidence="11">
    <location>
        <begin position="438"/>
        <end position="459"/>
    </location>
</feature>
<accession>A0A665XCK1</accession>
<dbReference type="GO" id="GO:0005319">
    <property type="term" value="F:lipid transporter activity"/>
    <property type="evidence" value="ECO:0007669"/>
    <property type="project" value="TreeGrafter"/>
</dbReference>
<feature type="transmembrane region" description="Helical" evidence="11">
    <location>
        <begin position="1074"/>
        <end position="1095"/>
    </location>
</feature>
<reference evidence="13" key="1">
    <citation type="submission" date="2021-04" db="EMBL/GenBank/DDBJ databases">
        <authorList>
            <consortium name="Wellcome Sanger Institute Data Sharing"/>
        </authorList>
    </citation>
    <scope>NUCLEOTIDE SEQUENCE [LARGE SCALE GENOMIC DNA]</scope>
</reference>
<dbReference type="InterPro" id="IPR027417">
    <property type="entry name" value="P-loop_NTPase"/>
</dbReference>
<keyword evidence="4 11" id="KW-0812">Transmembrane</keyword>
<dbReference type="InterPro" id="IPR026082">
    <property type="entry name" value="ABCA"/>
</dbReference>
<dbReference type="Proteomes" id="UP000472264">
    <property type="component" value="Chromosome 21"/>
</dbReference>
<comment type="subcellular location">
    <subcellularLocation>
        <location evidence="1">Membrane</location>
        <topology evidence="1">Multi-pass membrane protein</topology>
    </subcellularLocation>
</comment>
<feature type="domain" description="ABC transporter" evidence="12">
    <location>
        <begin position="708"/>
        <end position="939"/>
    </location>
</feature>
<feature type="transmembrane region" description="Helical" evidence="11">
    <location>
        <begin position="1346"/>
        <end position="1373"/>
    </location>
</feature>
<dbReference type="FunFam" id="3.40.50.300:FF:000335">
    <property type="entry name" value="ATP binding cassette subfamily A member 5"/>
    <property type="match status" value="1"/>
</dbReference>
<dbReference type="GO" id="GO:0005524">
    <property type="term" value="F:ATP binding"/>
    <property type="evidence" value="ECO:0007669"/>
    <property type="project" value="UniProtKB-KW"/>
</dbReference>
<dbReference type="GO" id="GO:0016020">
    <property type="term" value="C:membrane"/>
    <property type="evidence" value="ECO:0007669"/>
    <property type="project" value="UniProtKB-SubCell"/>
</dbReference>
<evidence type="ECO:0000256" key="9">
    <source>
        <dbReference type="ARBA" id="ARBA00023136"/>
    </source>
</evidence>
<feature type="transmembrane region" description="Helical" evidence="11">
    <location>
        <begin position="1302"/>
        <end position="1325"/>
    </location>
</feature>
<keyword evidence="14" id="KW-1185">Reference proteome</keyword>
<sequence length="1888" mass="212003">YFIMIIKLHYLMDLVFDYSNDFATSLSGYVGPRNLPSTGFFPFLQTLMCNADSNCHNKSRLVDPTGSKAAQKSSGTPRIWLVQHEGIIGYNTRNTSRSVFPQMSRGERSTMSGQATFVTLSRALCSNGIMALFGISKLPVKSETNPLSSDTEQREEMIERFKIPRNATPFCMNMYLDMVNTTGGAIAWAFLKPMLMGQILYTPDTPVTRAIMEKANITLQEFANLRKHSEDWIDSSSYILNSAQILTQTLPMLQLISSFVFSKANMTVMLEKNKEVLKQITTLSTLMVDLSSCIKFDRYRGYDSADELNIEAQELAKDRNLYASVIFKLPKDEDSSRRRPARSSSSTTSSLPPKVSYTIRMHMDNVMRTDRVRNPYFVKDTNILTRQTMRYNRGFIYLQENIDRAIIETQTGQRVTEPAVQLQPFPYPCHLRDEYLEAISFVFPLMLMIAWVLFVADFVKKLVQERELRLHEYMKMMGVNPLSHFFAWFLESAAYLGFTIFILTLVLKYGKILPNSDGFLLFLYLCDYGLSILAFSYLISAFFDKTYIAGLSGSLIYILCFFPFIVVIAMETNLTFSQKSALSLFSPTCFSYASQYVSRYESQGEGIHWSNSYTSPIASDTASFGWLCWLMLIDSILYFIIGAYIRMVFPGKYGIPAPWYFPFKASFWANLCCFIKPKSGVDKGLFFTNIITLSSKGGEDFSELPVGVTLYGLSKIYGNRVAIENLNVSFYEGHVTSLLGHNGAGKTTTMSLLTGLFAPSSGTIEVYGRDMQANTDAVRKDLGVCMQYDVLFDHMTTEEHLLLYGQIKAPHWSRRELREQVQAILEDTGMYAHRHKRVGTLSGGMRRKLSISIAFIGGSRLVVLDEPTTGVDPCSRRSIWDIVIQHKKHRTIIMSTHHLDEAEVLSDRIAFLEKGGLKCCGSPFYLKDKLGQGYKLTLTKKNNIICSYNAVLKEFVQAHVPEARLKEAQGGDLIYSLPPFTSSNASSYRSLLTALDSNLEALQLGGYGISDTTLEEVCSYTPKVQKENTHSISDTGSIDKLSSSSMAHGMALAWQQTVAILIKRFHHSRRDWKGLISQVLLPVLFVIFAMGLGSIKNDLRHYPELELSPSLYNIGPSYSFFSNHNPNSRQLVNTMVSFPGIDNACLDNFDNSVCTRKSNTWSSRGNSSKPFSICKCTSQEQICEGDNFQPPHKKIPSSQIVYNLSGINVENYLVATANDFIRNRYGGFDFGMQLPPDLQMDLRAVPKNRTLSKVWFNPEGHHTMPAYLNSLNNLILRSNLPAAISVSSHPYFGRVDDEDAGMLQILVAMCVLTGFAITTASFAIYEVNEYHSGSKRLQHIAGISEPFYWAVNFFYDMVIYMIPVALTVAVVAAFQTPAFTDRQNLGAIALLLVLFGFATFPWMYLLSGVFKDAEMAFITYVCINLFISVNTIMSTSILYFLGQISMRNPEAIMATFERLNQAFLIFPQFNFGNGLMQLSRMNIEVQILSGYGIDAYQNPFSMDALGWMFISSFIQGLVFFTLRLLLNKFLLRKVACEDQDEDVAAEHQRVFSGAAISDILQVNQLTKVYQHLKRKVHAVKSVSVGIPAGECFGLLGVNGAGKTTTFKMLTGDISPTDGTCRNQGINIGYCPQVDALDSLLTGEEHLYFYARIRGITKRQIEGVVKYLLNRLGLNYHRNIITDAYSCGTRRKLSTALALIGHPQILLLDEPSSGMDPRTKRHLWKIISEEVKGKCAVVLTSHSMEECEALCSRLAIMVKGQFRCLGSLQHIKNRFGSGFTVKMYLAAASCDAEAITSFMQHRFPSTYLKEQHSTVVEYHVPVAPGGVADIFHQLESNKNALQIKHFSVSQTTLDEVFINFAMGKIGRETIPIHGEDEYGDQGSINAVLT</sequence>
<dbReference type="InterPro" id="IPR017871">
    <property type="entry name" value="ABC_transporter-like_CS"/>
</dbReference>
<protein>
    <submittedName>
        <fullName evidence="13">ATP-binding cassette, sub-family A (ABC1), member 12</fullName>
    </submittedName>
</protein>
<evidence type="ECO:0000259" key="12">
    <source>
        <dbReference type="PROSITE" id="PS50893"/>
    </source>
</evidence>
<dbReference type="InterPro" id="IPR003439">
    <property type="entry name" value="ABC_transporter-like_ATP-bd"/>
</dbReference>
<dbReference type="FunFam" id="3.40.50.300:FF:000298">
    <property type="entry name" value="ATP-binding cassette sub-family A member 12"/>
    <property type="match status" value="1"/>
</dbReference>
<proteinExistence type="inferred from homology"/>
<keyword evidence="7" id="KW-0067">ATP-binding</keyword>
<dbReference type="InterPro" id="IPR013525">
    <property type="entry name" value="ABC2_TM"/>
</dbReference>
<evidence type="ECO:0000256" key="11">
    <source>
        <dbReference type="SAM" id="Phobius"/>
    </source>
</evidence>
<gene>
    <name evidence="13" type="primary">abca12</name>
</gene>
<feature type="transmembrane region" description="Helical" evidence="11">
    <location>
        <begin position="546"/>
        <end position="570"/>
    </location>
</feature>
<feature type="transmembrane region" description="Helical" evidence="11">
    <location>
        <begin position="1504"/>
        <end position="1526"/>
    </location>
</feature>
<organism evidence="13 14">
    <name type="scientific">Echeneis naucrates</name>
    <name type="common">Live sharksucker</name>
    <dbReference type="NCBI Taxonomy" id="173247"/>
    <lineage>
        <taxon>Eukaryota</taxon>
        <taxon>Metazoa</taxon>
        <taxon>Chordata</taxon>
        <taxon>Craniata</taxon>
        <taxon>Vertebrata</taxon>
        <taxon>Euteleostomi</taxon>
        <taxon>Actinopterygii</taxon>
        <taxon>Neopterygii</taxon>
        <taxon>Teleostei</taxon>
        <taxon>Neoteleostei</taxon>
        <taxon>Acanthomorphata</taxon>
        <taxon>Carangaria</taxon>
        <taxon>Carangiformes</taxon>
        <taxon>Echeneidae</taxon>
        <taxon>Echeneis</taxon>
    </lineage>
</organism>
<dbReference type="PANTHER" id="PTHR19229">
    <property type="entry name" value="ATP-BINDING CASSETTE TRANSPORTER SUBFAMILY A ABCA"/>
    <property type="match status" value="1"/>
</dbReference>
<keyword evidence="3" id="KW-0813">Transport</keyword>
<dbReference type="GO" id="GO:0016887">
    <property type="term" value="F:ATP hydrolysis activity"/>
    <property type="evidence" value="ECO:0007669"/>
    <property type="project" value="InterPro"/>
</dbReference>
<keyword evidence="5" id="KW-0677">Repeat</keyword>
<feature type="region of interest" description="Disordered" evidence="10">
    <location>
        <begin position="333"/>
        <end position="353"/>
    </location>
</feature>
<evidence type="ECO:0000256" key="7">
    <source>
        <dbReference type="ARBA" id="ARBA00022840"/>
    </source>
</evidence>
<evidence type="ECO:0000313" key="14">
    <source>
        <dbReference type="Proteomes" id="UP000472264"/>
    </source>
</evidence>
<evidence type="ECO:0000313" key="13">
    <source>
        <dbReference type="Ensembl" id="ENSENLP00000053501.1"/>
    </source>
</evidence>
<reference evidence="13" key="2">
    <citation type="submission" date="2025-08" db="UniProtKB">
        <authorList>
            <consortium name="Ensembl"/>
        </authorList>
    </citation>
    <scope>IDENTIFICATION</scope>
</reference>
<feature type="transmembrane region" description="Helical" evidence="11">
    <location>
        <begin position="1417"/>
        <end position="1441"/>
    </location>
</feature>
<dbReference type="GO" id="GO:0140359">
    <property type="term" value="F:ABC-type transporter activity"/>
    <property type="evidence" value="ECO:0007669"/>
    <property type="project" value="InterPro"/>
</dbReference>
<dbReference type="Pfam" id="PF23321">
    <property type="entry name" value="R1_ABCA1"/>
    <property type="match status" value="1"/>
</dbReference>
<dbReference type="Pfam" id="PF12698">
    <property type="entry name" value="ABC2_membrane_3"/>
    <property type="match status" value="2"/>
</dbReference>
<dbReference type="InterPro" id="IPR003593">
    <property type="entry name" value="AAA+_ATPase"/>
</dbReference>
<keyword evidence="9 11" id="KW-0472">Membrane</keyword>
<feature type="transmembrane region" description="Helical" evidence="11">
    <location>
        <begin position="519"/>
        <end position="539"/>
    </location>
</feature>
<comment type="similarity">
    <text evidence="2">Belongs to the ABC transporter superfamily. ABCA family.</text>
</comment>
<evidence type="ECO:0000256" key="2">
    <source>
        <dbReference type="ARBA" id="ARBA00008869"/>
    </source>
</evidence>
<dbReference type="PROSITE" id="PS00211">
    <property type="entry name" value="ABC_TRANSPORTER_1"/>
    <property type="match status" value="1"/>
</dbReference>
<dbReference type="PROSITE" id="PS50893">
    <property type="entry name" value="ABC_TRANSPORTER_2"/>
    <property type="match status" value="2"/>
</dbReference>
<evidence type="ECO:0000256" key="8">
    <source>
        <dbReference type="ARBA" id="ARBA00022989"/>
    </source>
</evidence>
<dbReference type="PANTHER" id="PTHR19229:SF29">
    <property type="entry name" value="GLUCOSYLCERAMIDE TRANSPORTER ABCA12"/>
    <property type="match status" value="1"/>
</dbReference>
<feature type="transmembrane region" description="Helical" evidence="11">
    <location>
        <begin position="624"/>
        <end position="645"/>
    </location>
</feature>
<keyword evidence="6" id="KW-0547">Nucleotide-binding</keyword>
<evidence type="ECO:0000256" key="6">
    <source>
        <dbReference type="ARBA" id="ARBA00022741"/>
    </source>
</evidence>
<feature type="transmembrane region" description="Helical" evidence="11">
    <location>
        <begin position="1385"/>
        <end position="1405"/>
    </location>
</feature>
<evidence type="ECO:0000256" key="3">
    <source>
        <dbReference type="ARBA" id="ARBA00022448"/>
    </source>
</evidence>
<feature type="transmembrane region" description="Helical" evidence="11">
    <location>
        <begin position="485"/>
        <end position="507"/>
    </location>
</feature>
<evidence type="ECO:0000256" key="4">
    <source>
        <dbReference type="ARBA" id="ARBA00022692"/>
    </source>
</evidence>
<feature type="domain" description="ABC transporter" evidence="12">
    <location>
        <begin position="1560"/>
        <end position="1783"/>
    </location>
</feature>
<dbReference type="SMART" id="SM00382">
    <property type="entry name" value="AAA"/>
    <property type="match status" value="2"/>
</dbReference>
<reference evidence="13" key="3">
    <citation type="submission" date="2025-09" db="UniProtKB">
        <authorList>
            <consortium name="Ensembl"/>
        </authorList>
    </citation>
    <scope>IDENTIFICATION</scope>
</reference>
<keyword evidence="8 11" id="KW-1133">Transmembrane helix</keyword>
<dbReference type="InterPro" id="IPR056264">
    <property type="entry name" value="R2_ABCA1-4-like"/>
</dbReference>
<dbReference type="CDD" id="cd03263">
    <property type="entry name" value="ABC_subfamily_A"/>
    <property type="match status" value="2"/>
</dbReference>
<dbReference type="SUPFAM" id="SSF52540">
    <property type="entry name" value="P-loop containing nucleoside triphosphate hydrolases"/>
    <property type="match status" value="2"/>
</dbReference>
<dbReference type="Ensembl" id="ENSENLT00000054775.1">
    <property type="protein sequence ID" value="ENSENLP00000053501.1"/>
    <property type="gene ID" value="ENSENLG00000022311.1"/>
</dbReference>
<dbReference type="Pfam" id="PF00005">
    <property type="entry name" value="ABC_tran"/>
    <property type="match status" value="2"/>
</dbReference>